<dbReference type="EMBL" id="CAEZYF010000009">
    <property type="protein sequence ID" value="CAB4725135.1"/>
    <property type="molecule type" value="Genomic_DNA"/>
</dbReference>
<evidence type="ECO:0000313" key="8">
    <source>
        <dbReference type="EMBL" id="CAB4981413.1"/>
    </source>
</evidence>
<evidence type="ECO:0000313" key="4">
    <source>
        <dbReference type="EMBL" id="CAB4725135.1"/>
    </source>
</evidence>
<dbReference type="Gene3D" id="3.40.50.150">
    <property type="entry name" value="Vaccinia Virus protein VP39"/>
    <property type="match status" value="1"/>
</dbReference>
<organism evidence="7">
    <name type="scientific">freshwater metagenome</name>
    <dbReference type="NCBI Taxonomy" id="449393"/>
    <lineage>
        <taxon>unclassified sequences</taxon>
        <taxon>metagenomes</taxon>
        <taxon>ecological metagenomes</taxon>
    </lineage>
</organism>
<evidence type="ECO:0000313" key="6">
    <source>
        <dbReference type="EMBL" id="CAB4852141.1"/>
    </source>
</evidence>
<dbReference type="EMBL" id="CAFBMT010000009">
    <property type="protein sequence ID" value="CAB4936735.1"/>
    <property type="molecule type" value="Genomic_DNA"/>
</dbReference>
<evidence type="ECO:0000256" key="1">
    <source>
        <dbReference type="ARBA" id="ARBA00022679"/>
    </source>
</evidence>
<evidence type="ECO:0000313" key="3">
    <source>
        <dbReference type="EMBL" id="CAB4363961.1"/>
    </source>
</evidence>
<dbReference type="EMBL" id="CAFAAV010000036">
    <property type="protein sequence ID" value="CAB4810152.1"/>
    <property type="molecule type" value="Genomic_DNA"/>
</dbReference>
<dbReference type="Pfam" id="PF13649">
    <property type="entry name" value="Methyltransf_25"/>
    <property type="match status" value="1"/>
</dbReference>
<feature type="domain" description="Methyltransferase" evidence="2">
    <location>
        <begin position="44"/>
        <end position="136"/>
    </location>
</feature>
<dbReference type="InterPro" id="IPR041698">
    <property type="entry name" value="Methyltransf_25"/>
</dbReference>
<proteinExistence type="predicted"/>
<name>A0A6J7J0L3_9ZZZZ</name>
<evidence type="ECO:0000313" key="7">
    <source>
        <dbReference type="EMBL" id="CAB4936735.1"/>
    </source>
</evidence>
<evidence type="ECO:0000259" key="2">
    <source>
        <dbReference type="Pfam" id="PF13649"/>
    </source>
</evidence>
<reference evidence="7" key="1">
    <citation type="submission" date="2020-05" db="EMBL/GenBank/DDBJ databases">
        <authorList>
            <person name="Chiriac C."/>
            <person name="Salcher M."/>
            <person name="Ghai R."/>
            <person name="Kavagutti S V."/>
        </authorList>
    </citation>
    <scope>NUCLEOTIDE SEQUENCE</scope>
</reference>
<dbReference type="EMBL" id="CAESGF010000009">
    <property type="protein sequence ID" value="CAB4363961.1"/>
    <property type="molecule type" value="Genomic_DNA"/>
</dbReference>
<gene>
    <name evidence="4" type="ORF">UFOPK2656_01715</name>
    <name evidence="5" type="ORF">UFOPK3099_00679</name>
    <name evidence="6" type="ORF">UFOPK3267_01908</name>
    <name evidence="7" type="ORF">UFOPK3651_01857</name>
    <name evidence="8" type="ORF">UFOPK3931_00830</name>
    <name evidence="3" type="ORF">UFOPK4189_01730</name>
</gene>
<dbReference type="EMBL" id="CAFBIY010000112">
    <property type="protein sequence ID" value="CAB4852141.1"/>
    <property type="molecule type" value="Genomic_DNA"/>
</dbReference>
<accession>A0A6J7J0L3</accession>
<dbReference type="GO" id="GO:0016740">
    <property type="term" value="F:transferase activity"/>
    <property type="evidence" value="ECO:0007669"/>
    <property type="project" value="UniProtKB-KW"/>
</dbReference>
<dbReference type="EMBL" id="CAFBOL010000014">
    <property type="protein sequence ID" value="CAB4981413.1"/>
    <property type="molecule type" value="Genomic_DNA"/>
</dbReference>
<dbReference type="CDD" id="cd02440">
    <property type="entry name" value="AdoMet_MTases"/>
    <property type="match status" value="1"/>
</dbReference>
<evidence type="ECO:0000313" key="5">
    <source>
        <dbReference type="EMBL" id="CAB4810152.1"/>
    </source>
</evidence>
<sequence length="207" mass="22058">MSNDAPLSAREMWEQRYATPGYVYGTEPNTFLRDNMASIPMGAVLCLAEGEGRNSVFLAETGREVHSADLSEAGVAKTLALAAERGVTVHAIQADLAVQDIGVGRWDAVVSVFAHMPSKVRIDLHRRVVNSLRPGGVLVLEAYTPDQIGRGTGGPAIPEMTMTLAGLAEELAGLEFVHAQELLREVHEGPGHTGVGAVVQVIARKPE</sequence>
<keyword evidence="1" id="KW-0808">Transferase</keyword>
<protein>
    <submittedName>
        <fullName evidence="7">Unannotated protein</fullName>
    </submittedName>
</protein>
<dbReference type="InterPro" id="IPR029063">
    <property type="entry name" value="SAM-dependent_MTases_sf"/>
</dbReference>
<dbReference type="PANTHER" id="PTHR43861:SF3">
    <property type="entry name" value="PUTATIVE (AFU_ORTHOLOGUE AFUA_2G14390)-RELATED"/>
    <property type="match status" value="1"/>
</dbReference>
<dbReference type="AlphaFoldDB" id="A0A6J7J0L3"/>
<dbReference type="SUPFAM" id="SSF53335">
    <property type="entry name" value="S-adenosyl-L-methionine-dependent methyltransferases"/>
    <property type="match status" value="1"/>
</dbReference>
<dbReference type="PANTHER" id="PTHR43861">
    <property type="entry name" value="TRANS-ACONITATE 2-METHYLTRANSFERASE-RELATED"/>
    <property type="match status" value="1"/>
</dbReference>